<reference evidence="2 3" key="1">
    <citation type="submission" date="2024-01" db="EMBL/GenBank/DDBJ databases">
        <title>The complete chloroplast genome sequence of Lithospermum erythrorhizon: insights into the phylogenetic relationship among Boraginaceae species and the maternal lineages of purple gromwells.</title>
        <authorList>
            <person name="Okada T."/>
            <person name="Watanabe K."/>
        </authorList>
    </citation>
    <scope>NUCLEOTIDE SEQUENCE [LARGE SCALE GENOMIC DNA]</scope>
</reference>
<comment type="caution">
    <text evidence="2">The sequence shown here is derived from an EMBL/GenBank/DDBJ whole genome shotgun (WGS) entry which is preliminary data.</text>
</comment>
<name>A0AAV3PUX5_LITER</name>
<accession>A0AAV3PUX5</accession>
<protein>
    <submittedName>
        <fullName evidence="2">Uncharacterized protein</fullName>
    </submittedName>
</protein>
<dbReference type="AlphaFoldDB" id="A0AAV3PUX5"/>
<keyword evidence="1" id="KW-0472">Membrane</keyword>
<sequence>MSPRSMVWPLVFLFISYLILFYPTINLAVYLQSNRPVEVSSSLSGGVCTEVVDTGESHAGTAEAILLSPEAALVPNDGTSLGTVSVGEHPVCMAA</sequence>
<evidence type="ECO:0000256" key="1">
    <source>
        <dbReference type="SAM" id="Phobius"/>
    </source>
</evidence>
<proteinExistence type="predicted"/>
<keyword evidence="3" id="KW-1185">Reference proteome</keyword>
<dbReference type="EMBL" id="BAABME010018732">
    <property type="protein sequence ID" value="GAA0154843.1"/>
    <property type="molecule type" value="Genomic_DNA"/>
</dbReference>
<organism evidence="2 3">
    <name type="scientific">Lithospermum erythrorhizon</name>
    <name type="common">Purple gromwell</name>
    <name type="synonym">Lithospermum officinale var. erythrorhizon</name>
    <dbReference type="NCBI Taxonomy" id="34254"/>
    <lineage>
        <taxon>Eukaryota</taxon>
        <taxon>Viridiplantae</taxon>
        <taxon>Streptophyta</taxon>
        <taxon>Embryophyta</taxon>
        <taxon>Tracheophyta</taxon>
        <taxon>Spermatophyta</taxon>
        <taxon>Magnoliopsida</taxon>
        <taxon>eudicotyledons</taxon>
        <taxon>Gunneridae</taxon>
        <taxon>Pentapetalae</taxon>
        <taxon>asterids</taxon>
        <taxon>lamiids</taxon>
        <taxon>Boraginales</taxon>
        <taxon>Boraginaceae</taxon>
        <taxon>Boraginoideae</taxon>
        <taxon>Lithospermeae</taxon>
        <taxon>Lithospermum</taxon>
    </lineage>
</organism>
<keyword evidence="1" id="KW-1133">Transmembrane helix</keyword>
<dbReference type="Proteomes" id="UP001454036">
    <property type="component" value="Unassembled WGS sequence"/>
</dbReference>
<feature type="transmembrane region" description="Helical" evidence="1">
    <location>
        <begin position="6"/>
        <end position="31"/>
    </location>
</feature>
<keyword evidence="1" id="KW-0812">Transmembrane</keyword>
<evidence type="ECO:0000313" key="2">
    <source>
        <dbReference type="EMBL" id="GAA0154843.1"/>
    </source>
</evidence>
<evidence type="ECO:0000313" key="3">
    <source>
        <dbReference type="Proteomes" id="UP001454036"/>
    </source>
</evidence>
<gene>
    <name evidence="2" type="ORF">LIER_37980</name>
</gene>